<evidence type="ECO:0000313" key="2">
    <source>
        <dbReference type="Proteomes" id="UP001174909"/>
    </source>
</evidence>
<evidence type="ECO:0000313" key="1">
    <source>
        <dbReference type="EMBL" id="CAI7991313.1"/>
    </source>
</evidence>
<accession>A0AA35W194</accession>
<proteinExistence type="predicted"/>
<name>A0AA35W194_GEOBA</name>
<comment type="caution">
    <text evidence="1">The sequence shown here is derived from an EMBL/GenBank/DDBJ whole genome shotgun (WGS) entry which is preliminary data.</text>
</comment>
<sequence>MAALSEDSGEGVIMLIYGGEDGIRLRPADASDAWDVGSASQWGEPCLMLGSDIRIEYLPDGWDYSQHPH</sequence>
<reference evidence="1" key="1">
    <citation type="submission" date="2023-03" db="EMBL/GenBank/DDBJ databases">
        <authorList>
            <person name="Steffen K."/>
            <person name="Cardenas P."/>
        </authorList>
    </citation>
    <scope>NUCLEOTIDE SEQUENCE</scope>
</reference>
<gene>
    <name evidence="1" type="ORF">GBAR_LOCUS695</name>
</gene>
<organism evidence="1 2">
    <name type="scientific">Geodia barretti</name>
    <name type="common">Barrett's horny sponge</name>
    <dbReference type="NCBI Taxonomy" id="519541"/>
    <lineage>
        <taxon>Eukaryota</taxon>
        <taxon>Metazoa</taxon>
        <taxon>Porifera</taxon>
        <taxon>Demospongiae</taxon>
        <taxon>Heteroscleromorpha</taxon>
        <taxon>Tetractinellida</taxon>
        <taxon>Astrophorina</taxon>
        <taxon>Geodiidae</taxon>
        <taxon>Geodia</taxon>
    </lineage>
</organism>
<dbReference type="EMBL" id="CASHTH010000109">
    <property type="protein sequence ID" value="CAI7991313.1"/>
    <property type="molecule type" value="Genomic_DNA"/>
</dbReference>
<keyword evidence="2" id="KW-1185">Reference proteome</keyword>
<protein>
    <submittedName>
        <fullName evidence="1">Uncharacterized protein</fullName>
    </submittedName>
</protein>
<dbReference type="AlphaFoldDB" id="A0AA35W194"/>
<dbReference type="Proteomes" id="UP001174909">
    <property type="component" value="Unassembled WGS sequence"/>
</dbReference>